<evidence type="ECO:0000313" key="5">
    <source>
        <dbReference type="Proteomes" id="UP000478052"/>
    </source>
</evidence>
<comment type="caution">
    <text evidence="4">The sequence shown here is derived from an EMBL/GenBank/DDBJ whole genome shotgun (WGS) entry which is preliminary data.</text>
</comment>
<sequence length="276" mass="30502">MIFLFVATEMDRWTDRVVLVTEASSEIGQSIVAELSKYPLKIVAVAQEIVLIQKLSNKLQSSLAKIYPVQCDLTRESEIVNLFKWIETTIGQGVSVTINNANTSMKSKILGVRKNHVFVSDGETNDWRYLFDLNVIAVTTCCRESYKSMNKYDIADGHIININSTAGYSMLPFPGEKVYNSSKTALTYLTEGLRHELFYDGSKIKVTSINLGKVNSEAVGSVGENKKSILSMNPERVATMVIVALTQPADIVIGELTVLSVGETIQAYPPPNIIIK</sequence>
<name>A0A6G0YPK1_APHCR</name>
<dbReference type="PRINTS" id="PR00081">
    <property type="entry name" value="GDHRDH"/>
</dbReference>
<reference evidence="4 5" key="1">
    <citation type="submission" date="2019-08" db="EMBL/GenBank/DDBJ databases">
        <title>Whole genome of Aphis craccivora.</title>
        <authorList>
            <person name="Voronova N.V."/>
            <person name="Shulinski R.S."/>
            <person name="Bandarenka Y.V."/>
            <person name="Zhorov D.G."/>
            <person name="Warner D."/>
        </authorList>
    </citation>
    <scope>NUCLEOTIDE SEQUENCE [LARGE SCALE GENOMIC DNA]</scope>
    <source>
        <strain evidence="4">180601</strain>
        <tissue evidence="4">Whole Body</tissue>
    </source>
</reference>
<organism evidence="4 5">
    <name type="scientific">Aphis craccivora</name>
    <name type="common">Cowpea aphid</name>
    <dbReference type="NCBI Taxonomy" id="307492"/>
    <lineage>
        <taxon>Eukaryota</taxon>
        <taxon>Metazoa</taxon>
        <taxon>Ecdysozoa</taxon>
        <taxon>Arthropoda</taxon>
        <taxon>Hexapoda</taxon>
        <taxon>Insecta</taxon>
        <taxon>Pterygota</taxon>
        <taxon>Neoptera</taxon>
        <taxon>Paraneoptera</taxon>
        <taxon>Hemiptera</taxon>
        <taxon>Sternorrhyncha</taxon>
        <taxon>Aphidomorpha</taxon>
        <taxon>Aphidoidea</taxon>
        <taxon>Aphididae</taxon>
        <taxon>Aphidini</taxon>
        <taxon>Aphis</taxon>
        <taxon>Aphis</taxon>
    </lineage>
</organism>
<dbReference type="OrthoDB" id="1933717at2759"/>
<evidence type="ECO:0000256" key="2">
    <source>
        <dbReference type="ARBA" id="ARBA00023002"/>
    </source>
</evidence>
<evidence type="ECO:0000313" key="4">
    <source>
        <dbReference type="EMBL" id="KAF0759628.1"/>
    </source>
</evidence>
<dbReference type="Gene3D" id="3.40.50.720">
    <property type="entry name" value="NAD(P)-binding Rossmann-like Domain"/>
    <property type="match status" value="1"/>
</dbReference>
<evidence type="ECO:0000256" key="3">
    <source>
        <dbReference type="RuleBase" id="RU000363"/>
    </source>
</evidence>
<dbReference type="PRINTS" id="PR00080">
    <property type="entry name" value="SDRFAMILY"/>
</dbReference>
<dbReference type="Proteomes" id="UP000478052">
    <property type="component" value="Unassembled WGS sequence"/>
</dbReference>
<protein>
    <submittedName>
        <fullName evidence="4">Dehydrogenase/reductase SDR family member 11-like</fullName>
    </submittedName>
</protein>
<dbReference type="PANTHER" id="PTHR43115:SF4">
    <property type="entry name" value="DEHYDROGENASE_REDUCTASE SDR FAMILY MEMBER 11"/>
    <property type="match status" value="1"/>
</dbReference>
<dbReference type="EMBL" id="VUJU01002936">
    <property type="protein sequence ID" value="KAF0759628.1"/>
    <property type="molecule type" value="Genomic_DNA"/>
</dbReference>
<dbReference type="SUPFAM" id="SSF51735">
    <property type="entry name" value="NAD(P)-binding Rossmann-fold domains"/>
    <property type="match status" value="1"/>
</dbReference>
<dbReference type="GO" id="GO:0016491">
    <property type="term" value="F:oxidoreductase activity"/>
    <property type="evidence" value="ECO:0007669"/>
    <property type="project" value="UniProtKB-KW"/>
</dbReference>
<dbReference type="Pfam" id="PF00106">
    <property type="entry name" value="adh_short"/>
    <property type="match status" value="1"/>
</dbReference>
<keyword evidence="5" id="KW-1185">Reference proteome</keyword>
<dbReference type="PANTHER" id="PTHR43115">
    <property type="entry name" value="DEHYDROGENASE/REDUCTASE SDR FAMILY MEMBER 11"/>
    <property type="match status" value="1"/>
</dbReference>
<dbReference type="InterPro" id="IPR036291">
    <property type="entry name" value="NAD(P)-bd_dom_sf"/>
</dbReference>
<evidence type="ECO:0000256" key="1">
    <source>
        <dbReference type="ARBA" id="ARBA00006484"/>
    </source>
</evidence>
<dbReference type="AlphaFoldDB" id="A0A6G0YPK1"/>
<comment type="similarity">
    <text evidence="1 3">Belongs to the short-chain dehydrogenases/reductases (SDR) family.</text>
</comment>
<gene>
    <name evidence="4" type="ORF">FWK35_00009446</name>
</gene>
<keyword evidence="2" id="KW-0560">Oxidoreductase</keyword>
<accession>A0A6G0YPK1</accession>
<proteinExistence type="inferred from homology"/>
<dbReference type="InterPro" id="IPR002347">
    <property type="entry name" value="SDR_fam"/>
</dbReference>
<dbReference type="PROSITE" id="PS00061">
    <property type="entry name" value="ADH_SHORT"/>
    <property type="match status" value="1"/>
</dbReference>
<dbReference type="InterPro" id="IPR020904">
    <property type="entry name" value="Sc_DH/Rdtase_CS"/>
</dbReference>